<dbReference type="InterPro" id="IPR044062">
    <property type="entry name" value="LCN-type_CS_alpha_beta_dom"/>
</dbReference>
<reference evidence="6" key="1">
    <citation type="journal article" date="2015" name="J. Proteomics">
        <title>Unique diversity of the venom peptides from the scorpion Androctonus bicolor revealed by transcriptomic and proteomic analysis.</title>
        <authorList>
            <person name="Zhang L."/>
            <person name="Shi W."/>
            <person name="Zeng X.C."/>
            <person name="Ge F."/>
            <person name="Yang M."/>
            <person name="Nie Y."/>
            <person name="Bao A."/>
            <person name="Wu S."/>
            <person name="E G."/>
        </authorList>
    </citation>
    <scope>NUCLEOTIDE SEQUENCE</scope>
</reference>
<keyword evidence="4" id="KW-0732">Signal</keyword>
<evidence type="ECO:0000256" key="3">
    <source>
        <dbReference type="ARBA" id="ARBA00023157"/>
    </source>
</evidence>
<dbReference type="Pfam" id="PF00537">
    <property type="entry name" value="Toxin_3"/>
    <property type="match status" value="1"/>
</dbReference>
<evidence type="ECO:0000259" key="5">
    <source>
        <dbReference type="PROSITE" id="PS51863"/>
    </source>
</evidence>
<evidence type="ECO:0000256" key="4">
    <source>
        <dbReference type="SAM" id="SignalP"/>
    </source>
</evidence>
<dbReference type="InterPro" id="IPR018218">
    <property type="entry name" value="Scorpion_toxinL"/>
</dbReference>
<evidence type="ECO:0000256" key="1">
    <source>
        <dbReference type="ARBA" id="ARBA00004613"/>
    </source>
</evidence>
<keyword evidence="6" id="KW-0407">Ion channel</keyword>
<dbReference type="InterPro" id="IPR003614">
    <property type="entry name" value="Knottins"/>
</dbReference>
<keyword evidence="2" id="KW-0964">Secreted</keyword>
<evidence type="ECO:0000256" key="2">
    <source>
        <dbReference type="ARBA" id="ARBA00022525"/>
    </source>
</evidence>
<dbReference type="InterPro" id="IPR036574">
    <property type="entry name" value="Scorpion_toxin-like_sf"/>
</dbReference>
<dbReference type="AlphaFoldDB" id="A0A0K0LBU4"/>
<dbReference type="EMBL" id="KJ787351">
    <property type="protein sequence ID" value="AIX87639.1"/>
    <property type="molecule type" value="mRNA"/>
</dbReference>
<feature type="signal peptide" evidence="4">
    <location>
        <begin position="1"/>
        <end position="19"/>
    </location>
</feature>
<dbReference type="FunFam" id="3.30.30.10:FF:000002">
    <property type="entry name" value="Alpha-like toxin BmK-M1"/>
    <property type="match status" value="1"/>
</dbReference>
<dbReference type="Gene3D" id="3.30.30.10">
    <property type="entry name" value="Knottin, scorpion toxin-like"/>
    <property type="match status" value="1"/>
</dbReference>
<evidence type="ECO:0000313" key="6">
    <source>
        <dbReference type="EMBL" id="AIX87639.1"/>
    </source>
</evidence>
<dbReference type="GO" id="GO:0006952">
    <property type="term" value="P:defense response"/>
    <property type="evidence" value="ECO:0007669"/>
    <property type="project" value="InterPro"/>
</dbReference>
<dbReference type="InterPro" id="IPR002061">
    <property type="entry name" value="Scorpion_toxinL/defensin"/>
</dbReference>
<proteinExistence type="evidence at transcript level"/>
<organism evidence="6">
    <name type="scientific">Androctonus bicolor</name>
    <dbReference type="NCBI Taxonomy" id="748906"/>
    <lineage>
        <taxon>Eukaryota</taxon>
        <taxon>Metazoa</taxon>
        <taxon>Ecdysozoa</taxon>
        <taxon>Arthropoda</taxon>
        <taxon>Chelicerata</taxon>
        <taxon>Arachnida</taxon>
        <taxon>Scorpiones</taxon>
        <taxon>Buthida</taxon>
        <taxon>Buthoidea</taxon>
        <taxon>Buthidae</taxon>
        <taxon>Androctonus</taxon>
    </lineage>
</organism>
<dbReference type="SMART" id="SM00505">
    <property type="entry name" value="Knot1"/>
    <property type="match status" value="1"/>
</dbReference>
<keyword evidence="6" id="KW-0406">Ion transport</keyword>
<keyword evidence="3" id="KW-1015">Disulfide bond</keyword>
<dbReference type="PRINTS" id="PR00285">
    <property type="entry name" value="SCORPNTOXIN"/>
</dbReference>
<name>A0A0K0LBU4_9SCOR</name>
<dbReference type="GO" id="GO:0034220">
    <property type="term" value="P:monoatomic ion transmembrane transport"/>
    <property type="evidence" value="ECO:0007669"/>
    <property type="project" value="UniProtKB-KW"/>
</dbReference>
<dbReference type="GO" id="GO:0005576">
    <property type="term" value="C:extracellular region"/>
    <property type="evidence" value="ECO:0007669"/>
    <property type="project" value="UniProtKB-SubCell"/>
</dbReference>
<feature type="chain" id="PRO_5005450935" evidence="4">
    <location>
        <begin position="20"/>
        <end position="84"/>
    </location>
</feature>
<protein>
    <submittedName>
        <fullName evidence="6">Sodium channel blocker AbNaTx18</fullName>
    </submittedName>
</protein>
<dbReference type="PROSITE" id="PS51863">
    <property type="entry name" value="LCN_CSAB"/>
    <property type="match status" value="1"/>
</dbReference>
<sequence length="84" mass="9486">MNYLVVISFALLLMTGVESVRDAYIAQNYNCVYHCARDVYCNELCTKNGATSGYCQWFGSHGNACWCKDLPDKVPIKVQGKCHR</sequence>
<comment type="subcellular location">
    <subcellularLocation>
        <location evidence="1">Secreted</location>
    </subcellularLocation>
</comment>
<keyword evidence="6" id="KW-0813">Transport</keyword>
<dbReference type="GO" id="GO:0090729">
    <property type="term" value="F:toxin activity"/>
    <property type="evidence" value="ECO:0007669"/>
    <property type="project" value="InterPro"/>
</dbReference>
<dbReference type="SUPFAM" id="SSF57095">
    <property type="entry name" value="Scorpion toxin-like"/>
    <property type="match status" value="1"/>
</dbReference>
<dbReference type="GO" id="GO:0019871">
    <property type="term" value="F:sodium channel inhibitor activity"/>
    <property type="evidence" value="ECO:0007669"/>
    <property type="project" value="InterPro"/>
</dbReference>
<accession>A0A0K0LBU4</accession>
<feature type="domain" description="LCN-type CS-alpha/beta" evidence="5">
    <location>
        <begin position="21"/>
        <end position="83"/>
    </location>
</feature>
<dbReference type="CDD" id="cd23106">
    <property type="entry name" value="neurotoxins_LC_scorpion"/>
    <property type="match status" value="1"/>
</dbReference>